<keyword evidence="1" id="KW-1133">Transmembrane helix</keyword>
<feature type="transmembrane region" description="Helical" evidence="1">
    <location>
        <begin position="6"/>
        <end position="24"/>
    </location>
</feature>
<dbReference type="AlphaFoldDB" id="A0A4R7JRW8"/>
<reference evidence="3 4" key="1">
    <citation type="submission" date="2019-03" db="EMBL/GenBank/DDBJ databases">
        <title>Genomic Encyclopedia of Archaeal and Bacterial Type Strains, Phase II (KMG-II): from individual species to whole genera.</title>
        <authorList>
            <person name="Goeker M."/>
        </authorList>
    </citation>
    <scope>NUCLEOTIDE SEQUENCE [LARGE SCALE GENOMIC DNA]</scope>
    <source>
        <strain evidence="3 4">DSM 25233</strain>
    </source>
</reference>
<keyword evidence="1" id="KW-0812">Transmembrane</keyword>
<dbReference type="Pfam" id="PF07584">
    <property type="entry name" value="BatA"/>
    <property type="match status" value="1"/>
</dbReference>
<feature type="transmembrane region" description="Helical" evidence="1">
    <location>
        <begin position="410"/>
        <end position="427"/>
    </location>
</feature>
<sequence length="432" mass="48758">MSFAHPSYLWALLGLLVPIAIHLWSKKEAKTIKIGSVQLLSESKSRQSSSIQLNEWWLLLLRMAIISLITLVMAKPQWQSKVNNSKLTYIIEPQLARNENFMARFFDVQADQEIRLLQSGLPINDIENANSEDFRSADNWSLATEMNAIETDSIIVFTHGYAKELKGARPETNHQINWIVLDSTQTVEKPLLAYQTEKNITLFTANNSPAASKIAKKNIEIGDVYQLTSNGDSLQVSSSSQGATKIPLIQQKALEVSLVYADSLSTDKTFIEAAMAALSTYLDREIKVESSLENEVNENKETDLTIWLSTKPALVSARKTLVYKNDSISNALIIKGEDVNTFYITERITTENAVTGRLTENLLNILDVDKELRELQANADIRSVTEADLKTNFIKNKTSKTHQASWNLNPYLWVFLLVLLIVERFVAYKRTQ</sequence>
<name>A0A4R7JRW8_9FLAO</name>
<accession>A0A4R7JRW8</accession>
<dbReference type="InterPro" id="IPR024163">
    <property type="entry name" value="Aerotolerance_reg_N"/>
</dbReference>
<comment type="caution">
    <text evidence="3">The sequence shown here is derived from an EMBL/GenBank/DDBJ whole genome shotgun (WGS) entry which is preliminary data.</text>
</comment>
<dbReference type="Proteomes" id="UP000294749">
    <property type="component" value="Unassembled WGS sequence"/>
</dbReference>
<organism evidence="3 4">
    <name type="scientific">Maribacter spongiicola</name>
    <dbReference type="NCBI Taxonomy" id="1206753"/>
    <lineage>
        <taxon>Bacteria</taxon>
        <taxon>Pseudomonadati</taxon>
        <taxon>Bacteroidota</taxon>
        <taxon>Flavobacteriia</taxon>
        <taxon>Flavobacteriales</taxon>
        <taxon>Flavobacteriaceae</taxon>
        <taxon>Maribacter</taxon>
    </lineage>
</organism>
<evidence type="ECO:0000259" key="2">
    <source>
        <dbReference type="Pfam" id="PF07584"/>
    </source>
</evidence>
<feature type="domain" description="Aerotolerance regulator N-terminal" evidence="2">
    <location>
        <begin position="1"/>
        <end position="76"/>
    </location>
</feature>
<keyword evidence="4" id="KW-1185">Reference proteome</keyword>
<evidence type="ECO:0000256" key="1">
    <source>
        <dbReference type="SAM" id="Phobius"/>
    </source>
</evidence>
<dbReference type="EMBL" id="SOAY01000014">
    <property type="protein sequence ID" value="TDT40506.1"/>
    <property type="molecule type" value="Genomic_DNA"/>
</dbReference>
<keyword evidence="1" id="KW-0472">Membrane</keyword>
<evidence type="ECO:0000313" key="4">
    <source>
        <dbReference type="Proteomes" id="UP000294749"/>
    </source>
</evidence>
<dbReference type="PANTHER" id="PTHR37464:SF1">
    <property type="entry name" value="BLL2463 PROTEIN"/>
    <property type="match status" value="1"/>
</dbReference>
<dbReference type="RefSeq" id="WP_133688601.1">
    <property type="nucleotide sequence ID" value="NZ_SOAY01000014.1"/>
</dbReference>
<dbReference type="NCBIfam" id="TIGR02226">
    <property type="entry name" value="two_anch"/>
    <property type="match status" value="1"/>
</dbReference>
<dbReference type="PANTHER" id="PTHR37464">
    <property type="entry name" value="BLL2463 PROTEIN"/>
    <property type="match status" value="1"/>
</dbReference>
<dbReference type="OrthoDB" id="890881at2"/>
<gene>
    <name evidence="3" type="ORF">CLV90_3355</name>
</gene>
<protein>
    <submittedName>
        <fullName evidence="3">Putative membrane protein (TIGR02226 family)</fullName>
    </submittedName>
</protein>
<proteinExistence type="predicted"/>
<dbReference type="InterPro" id="IPR011933">
    <property type="entry name" value="Double_TM_dom"/>
</dbReference>
<evidence type="ECO:0000313" key="3">
    <source>
        <dbReference type="EMBL" id="TDT40506.1"/>
    </source>
</evidence>